<keyword evidence="2" id="KW-1185">Reference proteome</keyword>
<accession>A0AAV5VU29</accession>
<evidence type="ECO:0000313" key="1">
    <source>
        <dbReference type="EMBL" id="GMT23059.1"/>
    </source>
</evidence>
<sequence>MFSALATTHLSKWNGSYLFRDANHGKQLDSERWLHDGHAQAVLWSRMWLQQQRRNSNCRWRRIYVHFLS</sequence>
<name>A0AAV5VU29_9BILA</name>
<proteinExistence type="predicted"/>
<dbReference type="AlphaFoldDB" id="A0AAV5VU29"/>
<gene>
    <name evidence="1" type="ORF">PFISCL1PPCAC_14356</name>
</gene>
<protein>
    <submittedName>
        <fullName evidence="1">Uncharacterized protein</fullName>
    </submittedName>
</protein>
<organism evidence="1 2">
    <name type="scientific">Pristionchus fissidentatus</name>
    <dbReference type="NCBI Taxonomy" id="1538716"/>
    <lineage>
        <taxon>Eukaryota</taxon>
        <taxon>Metazoa</taxon>
        <taxon>Ecdysozoa</taxon>
        <taxon>Nematoda</taxon>
        <taxon>Chromadorea</taxon>
        <taxon>Rhabditida</taxon>
        <taxon>Rhabditina</taxon>
        <taxon>Diplogasteromorpha</taxon>
        <taxon>Diplogasteroidea</taxon>
        <taxon>Neodiplogasteridae</taxon>
        <taxon>Pristionchus</taxon>
    </lineage>
</organism>
<reference evidence="1" key="1">
    <citation type="submission" date="2023-10" db="EMBL/GenBank/DDBJ databases">
        <title>Genome assembly of Pristionchus species.</title>
        <authorList>
            <person name="Yoshida K."/>
            <person name="Sommer R.J."/>
        </authorList>
    </citation>
    <scope>NUCLEOTIDE SEQUENCE</scope>
    <source>
        <strain evidence="1">RS5133</strain>
    </source>
</reference>
<comment type="caution">
    <text evidence="1">The sequence shown here is derived from an EMBL/GenBank/DDBJ whole genome shotgun (WGS) entry which is preliminary data.</text>
</comment>
<dbReference type="EMBL" id="BTSY01000004">
    <property type="protein sequence ID" value="GMT23059.1"/>
    <property type="molecule type" value="Genomic_DNA"/>
</dbReference>
<evidence type="ECO:0000313" key="2">
    <source>
        <dbReference type="Proteomes" id="UP001432322"/>
    </source>
</evidence>
<dbReference type="Proteomes" id="UP001432322">
    <property type="component" value="Unassembled WGS sequence"/>
</dbReference>